<dbReference type="EMBL" id="CP002839">
    <property type="protein sequence ID" value="AEH38308.1"/>
    <property type="molecule type" value="Genomic_DNA"/>
</dbReference>
<dbReference type="AlphaFoldDB" id="F8DBP1"/>
<gene>
    <name evidence="1" type="ordered locus">Halxa_3701</name>
</gene>
<dbReference type="KEGG" id="hxa:Halxa_3701"/>
<dbReference type="STRING" id="797210.Halxa_3701"/>
<dbReference type="HOGENOM" id="CLU_1691493_0_0_2"/>
<organism evidence="1 2">
    <name type="scientific">Halopiger xanaduensis (strain DSM 18323 / JCM 14033 / SH-6)</name>
    <dbReference type="NCBI Taxonomy" id="797210"/>
    <lineage>
        <taxon>Archaea</taxon>
        <taxon>Methanobacteriati</taxon>
        <taxon>Methanobacteriota</taxon>
        <taxon>Stenosarchaea group</taxon>
        <taxon>Halobacteria</taxon>
        <taxon>Halobacteriales</taxon>
        <taxon>Natrialbaceae</taxon>
        <taxon>Halopiger</taxon>
    </lineage>
</organism>
<sequence>MERPARRSVLEVLGGLALGGAAFSDRPRWPGFFGGYVEATPIDPLLEDEAEARSLPDEFVTPRDDESIADFEPLQTALRRDDERVEVSRREFGEVYDAMAELPVFNPYRHDGYEHSGIASGHYVRDSTATQWVRLVPWCSDSWWIETSGSPTNGAACSRR</sequence>
<keyword evidence="2" id="KW-1185">Reference proteome</keyword>
<dbReference type="Proteomes" id="UP000006794">
    <property type="component" value="Chromosome"/>
</dbReference>
<name>F8DBP1_HALXS</name>
<dbReference type="RefSeq" id="WP_013881195.1">
    <property type="nucleotide sequence ID" value="NC_015666.1"/>
</dbReference>
<evidence type="ECO:0000313" key="2">
    <source>
        <dbReference type="Proteomes" id="UP000006794"/>
    </source>
</evidence>
<evidence type="ECO:0000313" key="1">
    <source>
        <dbReference type="EMBL" id="AEH38308.1"/>
    </source>
</evidence>
<dbReference type="eggNOG" id="ENOG502N5SP">
    <property type="taxonomic scope" value="Archaea"/>
</dbReference>
<dbReference type="GeneID" id="10798645"/>
<dbReference type="OrthoDB" id="163123at2157"/>
<accession>F8DBP1</accession>
<protein>
    <submittedName>
        <fullName evidence="1">Uncharacterized protein</fullName>
    </submittedName>
</protein>
<proteinExistence type="predicted"/>
<reference evidence="1 2" key="1">
    <citation type="journal article" date="2012" name="Stand. Genomic Sci.">
        <title>Complete genome sequence of Halopiger xanaduensis type strain (SH-6(T)).</title>
        <authorList>
            <person name="Anderson I."/>
            <person name="Tindall B.J."/>
            <person name="Rohde M."/>
            <person name="Lucas S."/>
            <person name="Han J."/>
            <person name="Lapidus A."/>
            <person name="Cheng J.F."/>
            <person name="Goodwin L."/>
            <person name="Pitluck S."/>
            <person name="Peters L."/>
            <person name="Pati A."/>
            <person name="Mikhailova N."/>
            <person name="Pagani I."/>
            <person name="Teshima H."/>
            <person name="Han C."/>
            <person name="Tapia R."/>
            <person name="Land M."/>
            <person name="Woyke T."/>
            <person name="Klenk H.P."/>
            <person name="Kyrpides N."/>
            <person name="Ivanova N."/>
        </authorList>
    </citation>
    <scope>NUCLEOTIDE SEQUENCE [LARGE SCALE GENOMIC DNA]</scope>
    <source>
        <strain evidence="2">DSM 18323 / JCM 14033 / SH-6</strain>
    </source>
</reference>